<dbReference type="EMBL" id="PKJX01000002">
    <property type="protein sequence ID" value="PLA57332.1"/>
    <property type="molecule type" value="Genomic_DNA"/>
</dbReference>
<dbReference type="AlphaFoldDB" id="A0AAP7KM53"/>
<evidence type="ECO:0000313" key="2">
    <source>
        <dbReference type="Proteomes" id="UP000234212"/>
    </source>
</evidence>
<organism evidence="1 2">
    <name type="scientific">Lacticaseibacillus rhamnosus</name>
    <name type="common">Lactobacillus rhamnosus</name>
    <dbReference type="NCBI Taxonomy" id="47715"/>
    <lineage>
        <taxon>Bacteria</taxon>
        <taxon>Bacillati</taxon>
        <taxon>Bacillota</taxon>
        <taxon>Bacilli</taxon>
        <taxon>Lactobacillales</taxon>
        <taxon>Lactobacillaceae</taxon>
        <taxon>Lacticaseibacillus</taxon>
    </lineage>
</organism>
<evidence type="ECO:0000313" key="1">
    <source>
        <dbReference type="EMBL" id="PLA57332.1"/>
    </source>
</evidence>
<accession>A0AAP7KM53</accession>
<proteinExistence type="predicted"/>
<dbReference type="Proteomes" id="UP000234212">
    <property type="component" value="Unassembled WGS sequence"/>
</dbReference>
<sequence>MIVSFTVRQVNDFYIQVHDGFLIELKLILLQMKKPHPIQDKVCLSAKYNAIQYNRYLPQKGHQIIPSIATPHRNQGEVLFE</sequence>
<name>A0AAP7KM53_LACRH</name>
<comment type="caution">
    <text evidence="1">The sequence shown here is derived from an EMBL/GenBank/DDBJ whole genome shotgun (WGS) entry which is preliminary data.</text>
</comment>
<protein>
    <submittedName>
        <fullName evidence="1">Uncharacterized protein</fullName>
    </submittedName>
</protein>
<gene>
    <name evidence="1" type="ORF">CYJ91_05875</name>
</gene>
<reference evidence="1 2" key="1">
    <citation type="submission" date="2017-12" db="EMBL/GenBank/DDBJ databases">
        <title>Phylogenetic diversity of female urinary microbiome.</title>
        <authorList>
            <person name="Thomas-White K."/>
            <person name="Wolfe A.J."/>
        </authorList>
    </citation>
    <scope>NUCLEOTIDE SEQUENCE [LARGE SCALE GENOMIC DNA]</scope>
    <source>
        <strain evidence="1 2">UMB0004</strain>
    </source>
</reference>